<dbReference type="AlphaFoldDB" id="A0A133RZ77"/>
<evidence type="ECO:0000313" key="2">
    <source>
        <dbReference type="Proteomes" id="UP000070065"/>
    </source>
</evidence>
<dbReference type="PANTHER" id="PTHR30121:SF6">
    <property type="entry name" value="SLR6007 PROTEIN"/>
    <property type="match status" value="1"/>
</dbReference>
<dbReference type="Proteomes" id="UP000070065">
    <property type="component" value="Unassembled WGS sequence"/>
</dbReference>
<dbReference type="Pfam" id="PF12846">
    <property type="entry name" value="AAA_10"/>
    <property type="match status" value="1"/>
</dbReference>
<organism evidence="1 2">
    <name type="scientific">Streptococcus mitis</name>
    <dbReference type="NCBI Taxonomy" id="28037"/>
    <lineage>
        <taxon>Bacteria</taxon>
        <taxon>Bacillati</taxon>
        <taxon>Bacillota</taxon>
        <taxon>Bacilli</taxon>
        <taxon>Lactobacillales</taxon>
        <taxon>Streptococcaceae</taxon>
        <taxon>Streptococcus</taxon>
        <taxon>Streptococcus mitis group</taxon>
    </lineage>
</organism>
<dbReference type="PATRIC" id="fig|28037.231.peg.997"/>
<dbReference type="EMBL" id="LRQR01000058">
    <property type="protein sequence ID" value="KXA60891.1"/>
    <property type="molecule type" value="Genomic_DNA"/>
</dbReference>
<evidence type="ECO:0008006" key="3">
    <source>
        <dbReference type="Google" id="ProtNLM"/>
    </source>
</evidence>
<evidence type="ECO:0000313" key="1">
    <source>
        <dbReference type="EMBL" id="KXA60891.1"/>
    </source>
</evidence>
<accession>A0A133RZ77</accession>
<dbReference type="RefSeq" id="WP_196484089.1">
    <property type="nucleotide sequence ID" value="NZ_KQ957871.1"/>
</dbReference>
<gene>
    <name evidence="1" type="ORF">HMPREF3228_01007</name>
</gene>
<dbReference type="SUPFAM" id="SSF52540">
    <property type="entry name" value="P-loop containing nucleoside triphosphate hydrolases"/>
    <property type="match status" value="1"/>
</dbReference>
<feature type="non-terminal residue" evidence="1">
    <location>
        <position position="1"/>
    </location>
</feature>
<name>A0A133RZ77_STRMT</name>
<protein>
    <recommendedName>
        <fullName evidence="3">Conjugal transfer protein</fullName>
    </recommendedName>
</protein>
<dbReference type="Gene3D" id="3.40.50.300">
    <property type="entry name" value="P-loop containing nucleotide triphosphate hydrolases"/>
    <property type="match status" value="1"/>
</dbReference>
<proteinExistence type="predicted"/>
<sequence>PKSEIKKQFLSVLAKLKEKGIFKELQEYIESIKFVTLDMKDKKNQGVLDPFSFLQDEAELTELATVLVGSVLDKDTYIKVQPYLLDSIDKVLERRKAGEKIGMLQVFDELEKNSKEEVATAAYFLKRISRNSLLSLCFSDGSQNVLKVDNKITIVEITGLDMPKGTDKDEMTETQLRSLTVMYSLTYFCAIFGEREKDKETMLFLDEAWQIMSTPAGRQVVNRIKRTGRSFNNFLVLVTQSVKDLKTSEDGTGFGTVFAFPEHSETGAILEHLRVEDDDLSRAWLENQTMGQCIYYDTFGRKERITVDGTIYPELMELFETVETELVAV</sequence>
<dbReference type="InterPro" id="IPR051162">
    <property type="entry name" value="T4SS_component"/>
</dbReference>
<comment type="caution">
    <text evidence="1">The sequence shown here is derived from an EMBL/GenBank/DDBJ whole genome shotgun (WGS) entry which is preliminary data.</text>
</comment>
<dbReference type="InterPro" id="IPR027417">
    <property type="entry name" value="P-loop_NTPase"/>
</dbReference>
<reference evidence="1 2" key="1">
    <citation type="submission" date="2016-01" db="EMBL/GenBank/DDBJ databases">
        <authorList>
            <person name="Oliw E.H."/>
        </authorList>
    </citation>
    <scope>NUCLEOTIDE SEQUENCE [LARGE SCALE GENOMIC DNA]</scope>
    <source>
        <strain evidence="1 2">CMW7705B</strain>
    </source>
</reference>
<dbReference type="PANTHER" id="PTHR30121">
    <property type="entry name" value="UNCHARACTERIZED PROTEIN YJGR-RELATED"/>
    <property type="match status" value="1"/>
</dbReference>